<evidence type="ECO:0000313" key="3">
    <source>
        <dbReference type="EMBL" id="QQZ52041.1"/>
    </source>
</evidence>
<dbReference type="Gene3D" id="1.10.1380.10">
    <property type="entry name" value="Neutral endopeptidase , domain2"/>
    <property type="match status" value="1"/>
</dbReference>
<dbReference type="SUPFAM" id="SSF55486">
    <property type="entry name" value="Metalloproteases ('zincins'), catalytic domain"/>
    <property type="match status" value="1"/>
</dbReference>
<proteinExistence type="predicted"/>
<dbReference type="InterPro" id="IPR042089">
    <property type="entry name" value="Peptidase_M13_dom_2"/>
</dbReference>
<dbReference type="AlphaFoldDB" id="A0A974P6C4"/>
<protein>
    <recommendedName>
        <fullName evidence="2">Peptidase M13 N-terminal domain-containing protein</fullName>
    </recommendedName>
</protein>
<name>A0A974P6C4_9CAUL</name>
<feature type="domain" description="Peptidase M13 N-terminal" evidence="2">
    <location>
        <begin position="5"/>
        <end position="48"/>
    </location>
</feature>
<evidence type="ECO:0000256" key="1">
    <source>
        <dbReference type="SAM" id="MobiDB-lite"/>
    </source>
</evidence>
<evidence type="ECO:0000259" key="2">
    <source>
        <dbReference type="Pfam" id="PF05649"/>
    </source>
</evidence>
<dbReference type="Pfam" id="PF05649">
    <property type="entry name" value="Peptidase_M13_N"/>
    <property type="match status" value="1"/>
</dbReference>
<feature type="compositionally biased region" description="Basic and acidic residues" evidence="1">
    <location>
        <begin position="76"/>
        <end position="86"/>
    </location>
</feature>
<organism evidence="3">
    <name type="scientific">Phenylobacterium glaciei</name>
    <dbReference type="NCBI Taxonomy" id="2803784"/>
    <lineage>
        <taxon>Bacteria</taxon>
        <taxon>Pseudomonadati</taxon>
        <taxon>Pseudomonadota</taxon>
        <taxon>Alphaproteobacteria</taxon>
        <taxon>Caulobacterales</taxon>
        <taxon>Caulobacteraceae</taxon>
        <taxon>Phenylobacterium</taxon>
    </lineage>
</organism>
<sequence>MEGGAARADKIIAFETALAKVHWTRVESRDADKTYNPMTPAQLARRRPASTGKPIWTGGLRRPASADRQPALGHQRICEAGRRDTDGSVARLPGLAPDQ</sequence>
<accession>A0A974P6C4</accession>
<gene>
    <name evidence="3" type="ORF">JKL49_20365</name>
</gene>
<dbReference type="GO" id="GO:0006508">
    <property type="term" value="P:proteolysis"/>
    <property type="evidence" value="ECO:0007669"/>
    <property type="project" value="InterPro"/>
</dbReference>
<dbReference type="InterPro" id="IPR008753">
    <property type="entry name" value="Peptidase_M13_N"/>
</dbReference>
<feature type="region of interest" description="Disordered" evidence="1">
    <location>
        <begin position="26"/>
        <end position="99"/>
    </location>
</feature>
<reference evidence="3" key="1">
    <citation type="submission" date="2021-01" db="EMBL/GenBank/DDBJ databases">
        <title>Genome sequence of Phenylobacterium sp. 20VBR1 isolated from a valley glaceir, Ny-Alesund, Svalbard.</title>
        <authorList>
            <person name="Thomas F.A."/>
            <person name="Krishnan K.P."/>
            <person name="Sinha R.K."/>
        </authorList>
    </citation>
    <scope>NUCLEOTIDE SEQUENCE</scope>
    <source>
        <strain evidence="3">20VBR1</strain>
    </source>
</reference>
<dbReference type="EMBL" id="CP068570">
    <property type="protein sequence ID" value="QQZ52041.1"/>
    <property type="molecule type" value="Genomic_DNA"/>
</dbReference>